<comment type="caution">
    <text evidence="3">The sequence shown here is derived from an EMBL/GenBank/DDBJ whole genome shotgun (WGS) entry which is preliminary data.</text>
</comment>
<organism evidence="3 4">
    <name type="scientific">Rugamonas brunnea</name>
    <dbReference type="NCBI Taxonomy" id="2758569"/>
    <lineage>
        <taxon>Bacteria</taxon>
        <taxon>Pseudomonadati</taxon>
        <taxon>Pseudomonadota</taxon>
        <taxon>Betaproteobacteria</taxon>
        <taxon>Burkholderiales</taxon>
        <taxon>Oxalobacteraceae</taxon>
        <taxon>Telluria group</taxon>
        <taxon>Rugamonas</taxon>
    </lineage>
</organism>
<protein>
    <submittedName>
        <fullName evidence="3">SLATT domain-containing protein</fullName>
    </submittedName>
</protein>
<dbReference type="AlphaFoldDB" id="A0A7W2EWT6"/>
<keyword evidence="1" id="KW-0472">Membrane</keyword>
<evidence type="ECO:0000259" key="2">
    <source>
        <dbReference type="Pfam" id="PF18183"/>
    </source>
</evidence>
<name>A0A7W2EWT6_9BURK</name>
<dbReference type="Pfam" id="PF18183">
    <property type="entry name" value="SLATT_2"/>
    <property type="match status" value="1"/>
</dbReference>
<dbReference type="NCBIfam" id="NF033633">
    <property type="entry name" value="SLATT_2"/>
    <property type="match status" value="1"/>
</dbReference>
<evidence type="ECO:0000256" key="1">
    <source>
        <dbReference type="SAM" id="Phobius"/>
    </source>
</evidence>
<dbReference type="Proteomes" id="UP000534388">
    <property type="component" value="Unassembled WGS sequence"/>
</dbReference>
<gene>
    <name evidence="3" type="ORF">H3H37_23550</name>
</gene>
<reference evidence="3 4" key="1">
    <citation type="submission" date="2020-07" db="EMBL/GenBank/DDBJ databases">
        <title>Novel species isolated from subtropical streams in China.</title>
        <authorList>
            <person name="Lu H."/>
        </authorList>
    </citation>
    <scope>NUCLEOTIDE SEQUENCE [LARGE SCALE GENOMIC DNA]</scope>
    <source>
        <strain evidence="3 4">LX20W</strain>
    </source>
</reference>
<evidence type="ECO:0000313" key="3">
    <source>
        <dbReference type="EMBL" id="MBA5640041.1"/>
    </source>
</evidence>
<sequence length="293" mass="32085">MSAKDVSHANLLPWNQYQDKPPTEALKTIYDHANATCATIRGWYWSSIAVKRRISWWVRGATFLLLIVGSLLPVAAGFSDASTLRLLCTQSGVVALALAGLLQGADRIFGWSSGWLRYITTVVAIENRSRRFELEWAGYLLTRHGALDDTDVRTLFELARQYEDDTVRLQAEETSQWAAEFSTSMTALGEAIRAQRDAGDKALDAVRVSVTASRASGAIELALSHKDGQVQTVDIGLDDDAPQPFTGTIWSCVNVAPGQHRLRLATRGTPPLSLDKAVSVRPDAITTVEMTLV</sequence>
<dbReference type="EMBL" id="JACEZT010000023">
    <property type="protein sequence ID" value="MBA5640041.1"/>
    <property type="molecule type" value="Genomic_DNA"/>
</dbReference>
<proteinExistence type="predicted"/>
<dbReference type="InterPro" id="IPR040688">
    <property type="entry name" value="SLATT_2"/>
</dbReference>
<keyword evidence="1" id="KW-0812">Transmembrane</keyword>
<feature type="transmembrane region" description="Helical" evidence="1">
    <location>
        <begin position="56"/>
        <end position="78"/>
    </location>
</feature>
<keyword evidence="1" id="KW-1133">Transmembrane helix</keyword>
<accession>A0A7W2EWT6</accession>
<dbReference type="RefSeq" id="WP_182167088.1">
    <property type="nucleotide sequence ID" value="NZ_JACEZT010000023.1"/>
</dbReference>
<keyword evidence="4" id="KW-1185">Reference proteome</keyword>
<feature type="domain" description="SMODS and SLOG-associating 2TM effector" evidence="2">
    <location>
        <begin position="21"/>
        <end position="189"/>
    </location>
</feature>
<evidence type="ECO:0000313" key="4">
    <source>
        <dbReference type="Proteomes" id="UP000534388"/>
    </source>
</evidence>